<feature type="region of interest" description="Disordered" evidence="1">
    <location>
        <begin position="54"/>
        <end position="81"/>
    </location>
</feature>
<organism evidence="2 3">
    <name type="scientific">Somion occarium</name>
    <dbReference type="NCBI Taxonomy" id="3059160"/>
    <lineage>
        <taxon>Eukaryota</taxon>
        <taxon>Fungi</taxon>
        <taxon>Dikarya</taxon>
        <taxon>Basidiomycota</taxon>
        <taxon>Agaricomycotina</taxon>
        <taxon>Agaricomycetes</taxon>
        <taxon>Polyporales</taxon>
        <taxon>Cerrenaceae</taxon>
        <taxon>Somion</taxon>
    </lineage>
</organism>
<keyword evidence="3" id="KW-1185">Reference proteome</keyword>
<evidence type="ECO:0000313" key="3">
    <source>
        <dbReference type="Proteomes" id="UP001497453"/>
    </source>
</evidence>
<name>A0ABP1E0X4_9APHY</name>
<evidence type="ECO:0000256" key="1">
    <source>
        <dbReference type="SAM" id="MobiDB-lite"/>
    </source>
</evidence>
<dbReference type="EMBL" id="OZ037950">
    <property type="protein sequence ID" value="CAL1713726.1"/>
    <property type="molecule type" value="Genomic_DNA"/>
</dbReference>
<dbReference type="InterPro" id="IPR011009">
    <property type="entry name" value="Kinase-like_dom_sf"/>
</dbReference>
<protein>
    <recommendedName>
        <fullName evidence="4">Protein kinase domain-containing protein</fullName>
    </recommendedName>
</protein>
<evidence type="ECO:0008006" key="4">
    <source>
        <dbReference type="Google" id="ProtNLM"/>
    </source>
</evidence>
<dbReference type="Proteomes" id="UP001497453">
    <property type="component" value="Chromosome 7"/>
</dbReference>
<sequence>MVAANAIATISLVDAVFEPVPGGKSIADLELERGIAPCNKPYIRPERVIDKRYLDSDEDEEDFKNTIGPEPPARVPSNLPPAGNLHASLRIARRIASGRSGIVFEAELDEDASSPELTTATLPRLVIKVCHPPTYYRVAREAFYYEEMESLQGTVIPRYYGLFQTTLEPGVMFRYWKIEKFWGGNGANDSDQEDHSDFPRCLTVLILEYVSEEFLPVGRKLNDKVIMEIKEMFRELARLGVWQPDIQYSNILRVPNAELEFGASGKYRWRLVDFDRARKSNMSLRRFEIANEDRLDPLFR</sequence>
<reference evidence="3" key="1">
    <citation type="submission" date="2024-04" db="EMBL/GenBank/DDBJ databases">
        <authorList>
            <person name="Shaw F."/>
            <person name="Minotto A."/>
        </authorList>
    </citation>
    <scope>NUCLEOTIDE SEQUENCE [LARGE SCALE GENOMIC DNA]</scope>
</reference>
<evidence type="ECO:0000313" key="2">
    <source>
        <dbReference type="EMBL" id="CAL1713726.1"/>
    </source>
</evidence>
<gene>
    <name evidence="2" type="ORF">GFSPODELE1_LOCUS9443</name>
</gene>
<proteinExistence type="predicted"/>
<accession>A0ABP1E0X4</accession>
<dbReference type="SUPFAM" id="SSF56112">
    <property type="entry name" value="Protein kinase-like (PK-like)"/>
    <property type="match status" value="1"/>
</dbReference>